<evidence type="ECO:0000256" key="1">
    <source>
        <dbReference type="SAM" id="MobiDB-lite"/>
    </source>
</evidence>
<sequence>MNSVLTEQALFVAQWMKPTLLPVLENLQRLHLAVELTARDPHHPLDTPGNVLNLNIRRLLNYTKNLKWLRINFQHRRGQTTDLFLRWLALPALAHVDKLAAPACNVDLLPVDLPALERLDLGSTSVSLRILRSVIMKWASTLKSLSLWSIDIQSDSSMAWAKLFADLSQNEAVSIKHITVGRIGLSQQRWGQPAFSRPYVLFKAQDADKPAQSMVELRGTAAEIFAELARDVIDWPPRADHGQADIASSWEDSDSNDD</sequence>
<dbReference type="EMBL" id="JANBVO010000026">
    <property type="protein sequence ID" value="KAJ9139354.1"/>
    <property type="molecule type" value="Genomic_DNA"/>
</dbReference>
<name>A0AA38VM70_9PEZI</name>
<evidence type="ECO:0000313" key="3">
    <source>
        <dbReference type="Proteomes" id="UP001174694"/>
    </source>
</evidence>
<dbReference type="AlphaFoldDB" id="A0AA38VM70"/>
<comment type="caution">
    <text evidence="2">The sequence shown here is derived from an EMBL/GenBank/DDBJ whole genome shotgun (WGS) entry which is preliminary data.</text>
</comment>
<feature type="region of interest" description="Disordered" evidence="1">
    <location>
        <begin position="238"/>
        <end position="258"/>
    </location>
</feature>
<proteinExistence type="predicted"/>
<organism evidence="2 3">
    <name type="scientific">Pleurostoma richardsiae</name>
    <dbReference type="NCBI Taxonomy" id="41990"/>
    <lineage>
        <taxon>Eukaryota</taxon>
        <taxon>Fungi</taxon>
        <taxon>Dikarya</taxon>
        <taxon>Ascomycota</taxon>
        <taxon>Pezizomycotina</taxon>
        <taxon>Sordariomycetes</taxon>
        <taxon>Sordariomycetidae</taxon>
        <taxon>Calosphaeriales</taxon>
        <taxon>Pleurostomataceae</taxon>
        <taxon>Pleurostoma</taxon>
    </lineage>
</organism>
<accession>A0AA38VM70</accession>
<gene>
    <name evidence="2" type="ORF">NKR23_g7913</name>
</gene>
<keyword evidence="3" id="KW-1185">Reference proteome</keyword>
<dbReference type="SUPFAM" id="SSF52047">
    <property type="entry name" value="RNI-like"/>
    <property type="match status" value="1"/>
</dbReference>
<dbReference type="Proteomes" id="UP001174694">
    <property type="component" value="Unassembled WGS sequence"/>
</dbReference>
<evidence type="ECO:0000313" key="2">
    <source>
        <dbReference type="EMBL" id="KAJ9139354.1"/>
    </source>
</evidence>
<protein>
    <submittedName>
        <fullName evidence="2">Uncharacterized protein</fullName>
    </submittedName>
</protein>
<reference evidence="2" key="1">
    <citation type="submission" date="2022-07" db="EMBL/GenBank/DDBJ databases">
        <title>Fungi with potential for degradation of polypropylene.</title>
        <authorList>
            <person name="Gostincar C."/>
        </authorList>
    </citation>
    <scope>NUCLEOTIDE SEQUENCE</scope>
    <source>
        <strain evidence="2">EXF-13308</strain>
    </source>
</reference>